<dbReference type="NCBIfam" id="TIGR02050">
    <property type="entry name" value="gshA_cyan_rel"/>
    <property type="match status" value="1"/>
</dbReference>
<dbReference type="KEGG" id="bsol:FSW04_03355"/>
<evidence type="ECO:0000256" key="4">
    <source>
        <dbReference type="ARBA" id="ARBA00048819"/>
    </source>
</evidence>
<reference evidence="6 7" key="1">
    <citation type="journal article" date="2018" name="J. Microbiol.">
        <title>Baekduia soli gen. nov., sp. nov., a novel bacterium isolated from the soil of Baekdu Mountain and proposal of a novel family name, Baekduiaceae fam. nov.</title>
        <authorList>
            <person name="An D.S."/>
            <person name="Siddiqi M.Z."/>
            <person name="Kim K.H."/>
            <person name="Yu H.S."/>
            <person name="Im W.T."/>
        </authorList>
    </citation>
    <scope>NUCLEOTIDE SEQUENCE [LARGE SCALE GENOMIC DNA]</scope>
    <source>
        <strain evidence="6 7">BR7-21</strain>
    </source>
</reference>
<keyword evidence="3 5" id="KW-0067">ATP-binding</keyword>
<dbReference type="EMBL" id="CP042430">
    <property type="protein sequence ID" value="QEC46714.1"/>
    <property type="molecule type" value="Genomic_DNA"/>
</dbReference>
<dbReference type="Proteomes" id="UP000321805">
    <property type="component" value="Chromosome"/>
</dbReference>
<evidence type="ECO:0000256" key="5">
    <source>
        <dbReference type="HAMAP-Rule" id="MF_01609"/>
    </source>
</evidence>
<dbReference type="AlphaFoldDB" id="A0A5B8U0Z2"/>
<comment type="similarity">
    <text evidence="5">Belongs to the glutamate--cysteine ligase type 2 family. YbdK subfamily.</text>
</comment>
<dbReference type="Pfam" id="PF04107">
    <property type="entry name" value="GCS2"/>
    <property type="match status" value="1"/>
</dbReference>
<gene>
    <name evidence="6" type="ORF">FSW04_03355</name>
</gene>
<dbReference type="EC" id="6.3.2.2" evidence="5"/>
<keyword evidence="7" id="KW-1185">Reference proteome</keyword>
<evidence type="ECO:0000313" key="7">
    <source>
        <dbReference type="Proteomes" id="UP000321805"/>
    </source>
</evidence>
<proteinExistence type="inferred from homology"/>
<organism evidence="6 7">
    <name type="scientific">Baekduia soli</name>
    <dbReference type="NCBI Taxonomy" id="496014"/>
    <lineage>
        <taxon>Bacteria</taxon>
        <taxon>Bacillati</taxon>
        <taxon>Actinomycetota</taxon>
        <taxon>Thermoleophilia</taxon>
        <taxon>Solirubrobacterales</taxon>
        <taxon>Baekduiaceae</taxon>
        <taxon>Baekduia</taxon>
    </lineage>
</organism>
<dbReference type="PANTHER" id="PTHR36510:SF1">
    <property type="entry name" value="GLUTAMATE--CYSTEINE LIGASE 2-RELATED"/>
    <property type="match status" value="1"/>
</dbReference>
<dbReference type="RefSeq" id="WP_146916245.1">
    <property type="nucleotide sequence ID" value="NZ_CP042430.1"/>
</dbReference>
<comment type="catalytic activity">
    <reaction evidence="4 5">
        <text>L-cysteine + L-glutamate + ATP = gamma-L-glutamyl-L-cysteine + ADP + phosphate + H(+)</text>
        <dbReference type="Rhea" id="RHEA:13285"/>
        <dbReference type="ChEBI" id="CHEBI:15378"/>
        <dbReference type="ChEBI" id="CHEBI:29985"/>
        <dbReference type="ChEBI" id="CHEBI:30616"/>
        <dbReference type="ChEBI" id="CHEBI:35235"/>
        <dbReference type="ChEBI" id="CHEBI:43474"/>
        <dbReference type="ChEBI" id="CHEBI:58173"/>
        <dbReference type="ChEBI" id="CHEBI:456216"/>
        <dbReference type="EC" id="6.3.2.2"/>
    </reaction>
</comment>
<dbReference type="InterPro" id="IPR014746">
    <property type="entry name" value="Gln_synth/guanido_kin_cat_dom"/>
</dbReference>
<dbReference type="SUPFAM" id="SSF55931">
    <property type="entry name" value="Glutamine synthetase/guanido kinase"/>
    <property type="match status" value="1"/>
</dbReference>
<name>A0A5B8U0Z2_9ACTN</name>
<dbReference type="InterPro" id="IPR011793">
    <property type="entry name" value="YbdK"/>
</dbReference>
<evidence type="ECO:0000256" key="1">
    <source>
        <dbReference type="ARBA" id="ARBA00022598"/>
    </source>
</evidence>
<dbReference type="GO" id="GO:0005524">
    <property type="term" value="F:ATP binding"/>
    <property type="evidence" value="ECO:0007669"/>
    <property type="project" value="UniProtKB-KW"/>
</dbReference>
<evidence type="ECO:0000256" key="2">
    <source>
        <dbReference type="ARBA" id="ARBA00022741"/>
    </source>
</evidence>
<keyword evidence="1 5" id="KW-0436">Ligase</keyword>
<dbReference type="Gene3D" id="3.30.590.20">
    <property type="match status" value="1"/>
</dbReference>
<evidence type="ECO:0000256" key="3">
    <source>
        <dbReference type="ARBA" id="ARBA00022840"/>
    </source>
</evidence>
<dbReference type="PANTHER" id="PTHR36510">
    <property type="entry name" value="GLUTAMATE--CYSTEINE LIGASE 2-RELATED"/>
    <property type="match status" value="1"/>
</dbReference>
<evidence type="ECO:0000313" key="6">
    <source>
        <dbReference type="EMBL" id="QEC46714.1"/>
    </source>
</evidence>
<comment type="function">
    <text evidence="5">ATP-dependent carboxylate-amine ligase which exhibits weak glutamate--cysteine ligase activity.</text>
</comment>
<dbReference type="GO" id="GO:0042398">
    <property type="term" value="P:modified amino acid biosynthetic process"/>
    <property type="evidence" value="ECO:0007669"/>
    <property type="project" value="InterPro"/>
</dbReference>
<dbReference type="GO" id="GO:0004357">
    <property type="term" value="F:glutamate-cysteine ligase activity"/>
    <property type="evidence" value="ECO:0007669"/>
    <property type="project" value="UniProtKB-EC"/>
</dbReference>
<sequence length="365" mass="38536">MTATAFGGAGRDFALGVEEELIVVDPVTLALSHTGVEVLERMEVPEGTGSAHPDTYAALVELASPVVHSAGEGVASIAALRARARAAGATLIGAGIHPDGAFGDVVHVPEARYDEIHAQLRGLLRRTPTCALHVHVGMPDAETAIRVYNGLREHLPLLQALAANSPFWHGHDSGLATARAQLFRGYPRGDIPPAFASFAAFEDLVDQLVAAGDAPDYTFLWWDLRPHPRLGTVELRAMDAQSSLWSVAALTALVAGLARAAAEDDRLSWTPRAVLMESSFRAARDGLGATLLHEGALRPVPEIARAAVARARPFAAELGSEEQLGLVERLLTEGGGADRQRAAHARGGMPGLLRHLAAETAHDLA</sequence>
<protein>
    <recommendedName>
        <fullName evidence="5">Putative glutamate--cysteine ligase 2</fullName>
        <ecNumber evidence="5">6.3.2.2</ecNumber>
    </recommendedName>
    <alternativeName>
        <fullName evidence="5">Gamma-glutamylcysteine synthetase 2</fullName>
        <shortName evidence="5">GCS 2</shortName>
        <shortName evidence="5">Gamma-GCS 2</shortName>
    </alternativeName>
</protein>
<dbReference type="InterPro" id="IPR050141">
    <property type="entry name" value="GCL_type2/YbdK_subfam"/>
</dbReference>
<keyword evidence="2 5" id="KW-0547">Nucleotide-binding</keyword>
<dbReference type="OrthoDB" id="9769628at2"/>
<accession>A0A5B8U0Z2</accession>
<dbReference type="HAMAP" id="MF_01609">
    <property type="entry name" value="Glu_cys_ligase_2"/>
    <property type="match status" value="1"/>
</dbReference>
<dbReference type="InterPro" id="IPR006336">
    <property type="entry name" value="GCS2"/>
</dbReference>